<feature type="domain" description="TOG" evidence="5">
    <location>
        <begin position="831"/>
        <end position="1068"/>
    </location>
</feature>
<feature type="compositionally biased region" description="Basic and acidic residues" evidence="4">
    <location>
        <begin position="533"/>
        <end position="542"/>
    </location>
</feature>
<dbReference type="InterPro" id="IPR045110">
    <property type="entry name" value="XMAP215"/>
</dbReference>
<evidence type="ECO:0000256" key="3">
    <source>
        <dbReference type="ARBA" id="ARBA00023212"/>
    </source>
</evidence>
<feature type="compositionally biased region" description="Polar residues" evidence="4">
    <location>
        <begin position="1950"/>
        <end position="1959"/>
    </location>
</feature>
<feature type="domain" description="TOG" evidence="5">
    <location>
        <begin position="568"/>
        <end position="800"/>
    </location>
</feature>
<feature type="compositionally biased region" description="Low complexity" evidence="4">
    <location>
        <begin position="499"/>
        <end position="513"/>
    </location>
</feature>
<feature type="region of interest" description="Disordered" evidence="4">
    <location>
        <begin position="1928"/>
        <end position="2012"/>
    </location>
</feature>
<dbReference type="Gene3D" id="1.25.10.10">
    <property type="entry name" value="Leucine-rich Repeat Variant"/>
    <property type="match status" value="5"/>
</dbReference>
<feature type="region of interest" description="Disordered" evidence="4">
    <location>
        <begin position="1063"/>
        <end position="1151"/>
    </location>
</feature>
<evidence type="ECO:0000256" key="1">
    <source>
        <dbReference type="ARBA" id="ARBA00004245"/>
    </source>
</evidence>
<dbReference type="Pfam" id="PF12348">
    <property type="entry name" value="CLASP_N"/>
    <property type="match status" value="1"/>
</dbReference>
<feature type="region of interest" description="Disordered" evidence="4">
    <location>
        <begin position="496"/>
        <end position="567"/>
    </location>
</feature>
<keyword evidence="2" id="KW-0963">Cytoplasm</keyword>
<name>A0ABP0GN57_CLALP</name>
<evidence type="ECO:0000256" key="2">
    <source>
        <dbReference type="ARBA" id="ARBA00022490"/>
    </source>
</evidence>
<feature type="domain" description="TOG" evidence="5">
    <location>
        <begin position="1173"/>
        <end position="1413"/>
    </location>
</feature>
<dbReference type="EMBL" id="CAWYQH010000130">
    <property type="protein sequence ID" value="CAK8693087.1"/>
    <property type="molecule type" value="Genomic_DNA"/>
</dbReference>
<dbReference type="Pfam" id="PF21041">
    <property type="entry name" value="XMAP215_CLASP_TOG"/>
    <property type="match status" value="3"/>
</dbReference>
<keyword evidence="3" id="KW-0206">Cytoskeleton</keyword>
<keyword evidence="7" id="KW-1185">Reference proteome</keyword>
<sequence>MADEEEWKKLSTDRKVQHKAWKARAEGYKECIKNFPTFDEKSPEFGKYLGLVKKFVTDSNELNRIQGLQASLIFVENASVAGKTCGEVLSGIVAKCFNSKPRLKELGSDVCLMYIEIDKNELVQEELIKGFGNKQPKIVNACLEVTTKALSLFGSKVMPVKPVIKETIKLLDHRDKNVRESAKALFVEIYRWIGPAIRVPLQTINAVVLKELEEEWEKVGTGGQASQTRFMRSQQDLREKMEAKVAEASGEGPATVEEPTTVDPYDILEPVEILSKLPKNFYEQIEEKKWQERKLALESAEKLCVENLKLVSGDYADLVKALKKVLSKDTNIMLVTIAIKCIGGLAKGLRKKFQPYAIVCLEGMFERFKEKKVTVINPLQEATDAIYSTTNLQAISESCVEALAHKNPTIRARVGQFLARAFGKTKASVMNKALIKTFVQPLCKNIDHGAAEVRDGAYQALGTLFKLVGENKMMAFLSDLDKLKMDKINECAGKVDVGTSKSSSSPPAASSAPPSKPVSSKEKTKPSTSSSADSKKSGEVKKVVKGGKKSKPAPAKSQPSDGPPPEAELSEVVVDEMIAKVISDEERAQILNNNWKERLAGLQVAAQKIKMLPPSEMPCQSFVKLLTMKPGWKDNNFNCLNEKFKLLSFLARNGSFSRTSGGLCIIPTVDKVGDIKCGSSAKDALSDVSEATGFPWVAEQVLGHSMGQKNPKIQSESLNWLSTAIQAFGISGLNLKQIIANVKTAIAATNPTIRSAALGMIGTLALYVGEKLRMFFESEKPALLQQIEAEIEKVKGQSPPAPTRGLRKSSGGADDEEEDDAGDQGGVNIDDMVPRVNINGKITDALIGQMADKNWKERKQALETTTEILNEAKFVAPDLGDLPSALKARLADSNKILLTTTLNILSQLATSLGPHCGKYVGVIAPSIINVLADSKPQLRQAALKCMNTWLENSKLSMWLEGDTISVALSVTKNTFLRIELLNWLCEKLAAASKLTANAREGLELCVPVVYSCCEDRSGEVRAKAQGSIPAIMRHLSYDKMVKGAGKLSATSKSSIIMLLDKARDEMPPPPAKSSKSSAPKNAPAVKLDMKKIEEELDVDDQKPAPPASNKAAQSTKDKKATSAKRATSAQRKPKQEEDTSPMFMKLANGKEQRMKDEAKLKTIKWNFKSPREELVVQLQQQLSTCVGSSLLTELFHADFQRHLKAITMLNQALSSDWDSTVQCLDVLLRWFTLKFYDKNTTVHIKSLEYIKSLFDKLIENDYRMTDYEVHAFVPHLITKIGENKDNIRKAVHGTLKQISLVYPASKLFNHVMDGIKSKNSRQRSECLDEIALLIATHGVGVCQPTAAKALKEVATNISDRDKGVRSSALNAIVAAYNVSGDIVYKQVGRLNEKDMSMLEERIKRSGKYNEAPPAAAEPVAATSVQTVKETRSLPSNLSRQQAPVVDKSNSLSSMRELRSSGSHGHDEVVIPEEIRRGIAELPVVNVDHLLEPLEIPDYLRKYEQGDSVSSHAGQALDLIIAQLSSLQLDSTITAIHELYEVVKHKEKISLLEDKIDQLLSACTTQIRMTSERYLPMIVSSEPAVQSDPNMTKESFMSLCKSHFGFLAAVFDLPKLASKASTYVLFDMLRAVIQIMINEQFVQLFQTTKITQILNLLVLRMIENCDPTAIMCATVKVQQDSMEGASSAYADLVVKCLWKLGRQVPQLLAPVEQGGFTQKPLQVAAVLSEIDRYWSAYPRGHAVYERFKTDMPIRSMKTIVLILCKNLGSKIMEELDMISHPEESGIVAIIRKQTGSTRIPLKKSDKKENIGVLTGVSLDAKLSSIFKKIGDRQLTKEGLLELYEFKCENPHYDVEPRINSLEVEFFRDYVKRGLKKIEEEKRSKGLISAPKTPIPSARASNADVSDKEYWERLNRLRATCGLEPLTKEGVRSKLGMEPATNGNADNKVLAPNTNTLNQPGTLAYRSMDLTQNSRSSGSPVPSSGGPTRTGSTSTSLSDLKRRLEQIKQSSSRP</sequence>
<feature type="domain" description="TOG" evidence="5">
    <location>
        <begin position="266"/>
        <end position="501"/>
    </location>
</feature>
<evidence type="ECO:0000256" key="4">
    <source>
        <dbReference type="SAM" id="MobiDB-lite"/>
    </source>
</evidence>
<feature type="region of interest" description="Disordered" evidence="4">
    <location>
        <begin position="1431"/>
        <end position="1450"/>
    </location>
</feature>
<dbReference type="SMART" id="SM01349">
    <property type="entry name" value="TOG"/>
    <property type="match status" value="5"/>
</dbReference>
<gene>
    <name evidence="6" type="ORF">CVLEPA_LOCUS26413</name>
</gene>
<reference evidence="6 7" key="1">
    <citation type="submission" date="2024-02" db="EMBL/GenBank/DDBJ databases">
        <authorList>
            <person name="Daric V."/>
            <person name="Darras S."/>
        </authorList>
    </citation>
    <scope>NUCLEOTIDE SEQUENCE [LARGE SCALE GENOMIC DNA]</scope>
</reference>
<comment type="caution">
    <text evidence="6">The sequence shown here is derived from an EMBL/GenBank/DDBJ whole genome shotgun (WGS) entry which is preliminary data.</text>
</comment>
<dbReference type="SUPFAM" id="SSF48371">
    <property type="entry name" value="ARM repeat"/>
    <property type="match status" value="2"/>
</dbReference>
<dbReference type="InterPro" id="IPR048491">
    <property type="entry name" value="XMAP215_CLASP_TOG"/>
</dbReference>
<feature type="compositionally biased region" description="Low complexity" evidence="4">
    <location>
        <begin position="1072"/>
        <end position="1086"/>
    </location>
</feature>
<proteinExistence type="predicted"/>
<feature type="compositionally biased region" description="Low complexity" evidence="4">
    <location>
        <begin position="1972"/>
        <end position="1994"/>
    </location>
</feature>
<feature type="domain" description="TOG" evidence="5">
    <location>
        <begin position="1"/>
        <end position="225"/>
    </location>
</feature>
<comment type="subcellular location">
    <subcellularLocation>
        <location evidence="1">Cytoplasm</location>
        <location evidence="1">Cytoskeleton</location>
    </subcellularLocation>
</comment>
<evidence type="ECO:0000259" key="5">
    <source>
        <dbReference type="SMART" id="SM01349"/>
    </source>
</evidence>
<dbReference type="InterPro" id="IPR011989">
    <property type="entry name" value="ARM-like"/>
</dbReference>
<dbReference type="InterPro" id="IPR016024">
    <property type="entry name" value="ARM-type_fold"/>
</dbReference>
<dbReference type="PANTHER" id="PTHR12609">
    <property type="entry name" value="MICROTUBULE ASSOCIATED PROTEIN XMAP215"/>
    <property type="match status" value="1"/>
</dbReference>
<feature type="compositionally biased region" description="Acidic residues" evidence="4">
    <location>
        <begin position="813"/>
        <end position="822"/>
    </location>
</feature>
<protein>
    <recommendedName>
        <fullName evidence="5">TOG domain-containing protein</fullName>
    </recommendedName>
</protein>
<evidence type="ECO:0000313" key="6">
    <source>
        <dbReference type="EMBL" id="CAK8693087.1"/>
    </source>
</evidence>
<dbReference type="Proteomes" id="UP001642483">
    <property type="component" value="Unassembled WGS sequence"/>
</dbReference>
<evidence type="ECO:0000313" key="7">
    <source>
        <dbReference type="Proteomes" id="UP001642483"/>
    </source>
</evidence>
<accession>A0ABP0GN57</accession>
<organism evidence="6 7">
    <name type="scientific">Clavelina lepadiformis</name>
    <name type="common">Light-bulb sea squirt</name>
    <name type="synonym">Ascidia lepadiformis</name>
    <dbReference type="NCBI Taxonomy" id="159417"/>
    <lineage>
        <taxon>Eukaryota</taxon>
        <taxon>Metazoa</taxon>
        <taxon>Chordata</taxon>
        <taxon>Tunicata</taxon>
        <taxon>Ascidiacea</taxon>
        <taxon>Aplousobranchia</taxon>
        <taxon>Clavelinidae</taxon>
        <taxon>Clavelina</taxon>
    </lineage>
</organism>
<dbReference type="InterPro" id="IPR024395">
    <property type="entry name" value="CLASP_N_dom"/>
</dbReference>
<feature type="region of interest" description="Disordered" evidence="4">
    <location>
        <begin position="793"/>
        <end position="829"/>
    </location>
</feature>
<dbReference type="InterPro" id="IPR034085">
    <property type="entry name" value="TOG"/>
</dbReference>